<protein>
    <submittedName>
        <fullName evidence="1">Uncharacterized protein</fullName>
    </submittedName>
</protein>
<evidence type="ECO:0000313" key="1">
    <source>
        <dbReference type="EMBL" id="KAJ7381892.1"/>
    </source>
</evidence>
<reference evidence="1" key="1">
    <citation type="submission" date="2023-01" db="EMBL/GenBank/DDBJ databases">
        <title>Genome assembly of the deep-sea coral Lophelia pertusa.</title>
        <authorList>
            <person name="Herrera S."/>
            <person name="Cordes E."/>
        </authorList>
    </citation>
    <scope>NUCLEOTIDE SEQUENCE</scope>
    <source>
        <strain evidence="1">USNM1676648</strain>
        <tissue evidence="1">Polyp</tissue>
    </source>
</reference>
<keyword evidence="2" id="KW-1185">Reference proteome</keyword>
<proteinExistence type="predicted"/>
<dbReference type="EMBL" id="MU825970">
    <property type="protein sequence ID" value="KAJ7381892.1"/>
    <property type="molecule type" value="Genomic_DNA"/>
</dbReference>
<evidence type="ECO:0000313" key="2">
    <source>
        <dbReference type="Proteomes" id="UP001163046"/>
    </source>
</evidence>
<organism evidence="1 2">
    <name type="scientific">Desmophyllum pertusum</name>
    <dbReference type="NCBI Taxonomy" id="174260"/>
    <lineage>
        <taxon>Eukaryota</taxon>
        <taxon>Metazoa</taxon>
        <taxon>Cnidaria</taxon>
        <taxon>Anthozoa</taxon>
        <taxon>Hexacorallia</taxon>
        <taxon>Scleractinia</taxon>
        <taxon>Caryophylliina</taxon>
        <taxon>Caryophylliidae</taxon>
        <taxon>Desmophyllum</taxon>
    </lineage>
</organism>
<dbReference type="OrthoDB" id="5986137at2759"/>
<sequence>MVGPAEEKVYQASCSHLHIRDELAPKDGVIFKGPKCDIPMILSPKIKEKFHRSHIESISFQLQPDNPTKVVLGDKRVSIKWEFTPDAGETVPTVLFKRKKPDDVSPSQIASRTPTGSFDMNKNFVDYRNYEAKLNSELVILDVNKHQDYIYTLRIIYQDSNGFQIKDYQVLVEVMGK</sequence>
<dbReference type="Proteomes" id="UP001163046">
    <property type="component" value="Unassembled WGS sequence"/>
</dbReference>
<gene>
    <name evidence="1" type="ORF">OS493_038447</name>
</gene>
<name>A0A9W9ZHP5_9CNID</name>
<dbReference type="AlphaFoldDB" id="A0A9W9ZHP5"/>
<comment type="caution">
    <text evidence="1">The sequence shown here is derived from an EMBL/GenBank/DDBJ whole genome shotgun (WGS) entry which is preliminary data.</text>
</comment>
<accession>A0A9W9ZHP5</accession>